<evidence type="ECO:0000313" key="4">
    <source>
        <dbReference type="EMBL" id="AAM49895.1"/>
    </source>
</evidence>
<proteinExistence type="evidence at transcript level"/>
<gene>
    <name evidence="4 5" type="primary">Bub3</name>
    <name evidence="5" type="ORF">CG7581</name>
</gene>
<dbReference type="GO" id="GO:0000776">
    <property type="term" value="C:kinetochore"/>
    <property type="evidence" value="ECO:0000314"/>
    <property type="project" value="FlyBase"/>
</dbReference>
<dbReference type="Gene3D" id="2.130.10.10">
    <property type="entry name" value="YVTN repeat-like/Quinoprotein amine dehydrogenase"/>
    <property type="match status" value="1"/>
</dbReference>
<dbReference type="EMBL" id="AY118526">
    <property type="protein sequence ID" value="AAM49895.1"/>
    <property type="molecule type" value="mRNA"/>
</dbReference>
<dbReference type="PANTHER" id="PTHR10971">
    <property type="entry name" value="MRNA EXPORT FACTOR AND BUB3"/>
    <property type="match status" value="1"/>
</dbReference>
<keyword evidence="2" id="KW-0677">Repeat</keyword>
<dbReference type="SMART" id="SM00320">
    <property type="entry name" value="WD40"/>
    <property type="match status" value="4"/>
</dbReference>
<evidence type="ECO:0000256" key="1">
    <source>
        <dbReference type="ARBA" id="ARBA00022574"/>
    </source>
</evidence>
<dbReference type="InterPro" id="IPR001680">
    <property type="entry name" value="WD40_rpt"/>
</dbReference>
<dbReference type="InterPro" id="IPR015943">
    <property type="entry name" value="WD40/YVTN_repeat-like_dom_sf"/>
</dbReference>
<dbReference type="PeptideAtlas" id="Q8MSW6"/>
<dbReference type="GO" id="GO:0005654">
    <property type="term" value="C:nucleoplasm"/>
    <property type="evidence" value="ECO:0000314"/>
    <property type="project" value="FlyBase"/>
</dbReference>
<feature type="repeat" description="WD" evidence="3">
    <location>
        <begin position="91"/>
        <end position="132"/>
    </location>
</feature>
<organism evidence="4">
    <name type="scientific">Drosophila melanogaster</name>
    <name type="common">Fruit fly</name>
    <dbReference type="NCBI Taxonomy" id="7227"/>
    <lineage>
        <taxon>Eukaryota</taxon>
        <taxon>Metazoa</taxon>
        <taxon>Ecdysozoa</taxon>
        <taxon>Arthropoda</taxon>
        <taxon>Hexapoda</taxon>
        <taxon>Insecta</taxon>
        <taxon>Pterygota</taxon>
        <taxon>Neoptera</taxon>
        <taxon>Endopterygota</taxon>
        <taxon>Diptera</taxon>
        <taxon>Brachycera</taxon>
        <taxon>Muscomorpha</taxon>
        <taxon>Ephydroidea</taxon>
        <taxon>Drosophilidae</taxon>
        <taxon>Drosophila</taxon>
        <taxon>Sophophora</taxon>
    </lineage>
</organism>
<evidence type="ECO:0000313" key="5">
    <source>
        <dbReference type="FlyBase" id="FBgn0025457"/>
    </source>
</evidence>
<dbReference type="InterPro" id="IPR019775">
    <property type="entry name" value="WD40_repeat_CS"/>
</dbReference>
<dbReference type="ExpressionAtlas" id="Q8MSW6">
    <property type="expression patterns" value="baseline and differential"/>
</dbReference>
<evidence type="ECO:0000256" key="2">
    <source>
        <dbReference type="ARBA" id="ARBA00022737"/>
    </source>
</evidence>
<dbReference type="Pfam" id="PF00400">
    <property type="entry name" value="WD40"/>
    <property type="match status" value="3"/>
</dbReference>
<dbReference type="GO" id="GO:0007094">
    <property type="term" value="P:mitotic spindle assembly checkpoint signaling"/>
    <property type="evidence" value="ECO:0000314"/>
    <property type="project" value="FlyBase"/>
</dbReference>
<dbReference type="VEuPathDB" id="VectorBase:FBgn0025457"/>
<dbReference type="Bgee" id="FBgn0025457">
    <property type="expression patterns" value="Expressed in egg cell and 93 other cell types or tissues"/>
</dbReference>
<name>Q8MSW6_DROME</name>
<sequence length="323" mass="37515">MRPPEFKLNNPPEDLISAVKFGPKSNQYMAASSWDGTLRFYDVPANQLRQKFVQDAPLLDCAFMDIVHVVSGSLDNQLRLFDVNTQAESIIGAHEEPIRCVEHAEYVNGILTGSWDNTVKLWDMREKRCVGTFEQNNGKVYSMSVIDEKIVVATSDRKVLIWDLRKMDSYIMKRESSLKYQTRCIRLFPNKEGYVMSSIEGRVAVEYLDHDPEVQRRKFAFKCHRNREQNIEQIYPVNALSFHNVYQTFATWRIRWHCEHLGWLQQEAPLSVPRIRYLHIHAQLQLRWQRPGHRLLLLGPTARDAGYSATSGYLYTLSHGPGN</sequence>
<dbReference type="OrthoDB" id="10262475at2759"/>
<dbReference type="InterPro" id="IPR020472">
    <property type="entry name" value="WD40_PAC1"/>
</dbReference>
<reference evidence="4" key="1">
    <citation type="submission" date="2002-06" db="EMBL/GenBank/DDBJ databases">
        <authorList>
            <person name="Stapleton M."/>
            <person name="Brokstein P."/>
            <person name="Hong L."/>
            <person name="Agbayani A."/>
            <person name="Carlson J."/>
            <person name="Champe M."/>
            <person name="Chavez C."/>
            <person name="Dorsett V."/>
            <person name="Dresnek D."/>
            <person name="Farfan D."/>
            <person name="Frise E."/>
            <person name="George R."/>
            <person name="Gonzalez M."/>
            <person name="Guarin H."/>
            <person name="Kronmiller B."/>
            <person name="Li P."/>
            <person name="Liao G."/>
            <person name="Miranda A."/>
            <person name="Mungall C.J."/>
            <person name="Nunoo J."/>
            <person name="Pacleb J."/>
            <person name="Paragas V."/>
            <person name="Park S."/>
            <person name="Patel S."/>
            <person name="Phouanenavong S."/>
            <person name="Wan K."/>
            <person name="Yu C."/>
            <person name="Lewis S.E."/>
            <person name="Rubin G.M."/>
            <person name="Celniker S."/>
        </authorList>
    </citation>
    <scope>NUCLEOTIDE SEQUENCE</scope>
    <source>
        <strain evidence="4">Berkeley</strain>
    </source>
</reference>
<dbReference type="PROSITE" id="PS50294">
    <property type="entry name" value="WD_REPEATS_REGION"/>
    <property type="match status" value="1"/>
</dbReference>
<accession>Q8MSW6</accession>
<dbReference type="AlphaFoldDB" id="Q8MSW6"/>
<keyword evidence="1 3" id="KW-0853">WD repeat</keyword>
<dbReference type="AGR" id="FB:FBgn0025457"/>
<protein>
    <submittedName>
        <fullName evidence="4">LD23540p</fullName>
    </submittedName>
</protein>
<dbReference type="PROSITE" id="PS00678">
    <property type="entry name" value="WD_REPEATS_1"/>
    <property type="match status" value="1"/>
</dbReference>
<dbReference type="InterPro" id="IPR036322">
    <property type="entry name" value="WD40_repeat_dom_sf"/>
</dbReference>
<dbReference type="FlyBase" id="FBgn0025457">
    <property type="gene designation" value="Bub3"/>
</dbReference>
<evidence type="ECO:0000256" key="3">
    <source>
        <dbReference type="PROSITE-ProRule" id="PRU00221"/>
    </source>
</evidence>
<dbReference type="PRINTS" id="PR00320">
    <property type="entry name" value="GPROTEINBRPT"/>
</dbReference>
<dbReference type="PROSITE" id="PS50082">
    <property type="entry name" value="WD_REPEATS_2"/>
    <property type="match status" value="1"/>
</dbReference>
<dbReference type="SUPFAM" id="SSF50978">
    <property type="entry name" value="WD40 repeat-like"/>
    <property type="match status" value="1"/>
</dbReference>